<evidence type="ECO:0000313" key="5">
    <source>
        <dbReference type="EMBL" id="MFD1441550.1"/>
    </source>
</evidence>
<dbReference type="GO" id="GO:0003677">
    <property type="term" value="F:DNA binding"/>
    <property type="evidence" value="ECO:0007669"/>
    <property type="project" value="UniProtKB-KW"/>
</dbReference>
<gene>
    <name evidence="5" type="ORF">ACFQ5K_09215</name>
</gene>
<dbReference type="RefSeq" id="WP_164506204.1">
    <property type="nucleotide sequence ID" value="NZ_JBHTOK010000071.1"/>
</dbReference>
<evidence type="ECO:0000256" key="2">
    <source>
        <dbReference type="HAMAP-Rule" id="MF_00984"/>
    </source>
</evidence>
<dbReference type="SUPFAM" id="SSF50249">
    <property type="entry name" value="Nucleic acid-binding proteins"/>
    <property type="match status" value="1"/>
</dbReference>
<organism evidence="5 6">
    <name type="scientific">Lacticaseibacillus hegangensis</name>
    <dbReference type="NCBI Taxonomy" id="2486010"/>
    <lineage>
        <taxon>Bacteria</taxon>
        <taxon>Bacillati</taxon>
        <taxon>Bacillota</taxon>
        <taxon>Bacilli</taxon>
        <taxon>Lactobacillales</taxon>
        <taxon>Lactobacillaceae</taxon>
        <taxon>Lacticaseibacillus</taxon>
    </lineage>
</organism>
<dbReference type="PROSITE" id="PS50935">
    <property type="entry name" value="SSB"/>
    <property type="match status" value="1"/>
</dbReference>
<dbReference type="PANTHER" id="PTHR10302:SF27">
    <property type="entry name" value="SINGLE-STRANDED DNA-BINDING PROTEIN"/>
    <property type="match status" value="1"/>
</dbReference>
<feature type="short sequence motif" description="Important for interaction with partner proteins" evidence="2">
    <location>
        <begin position="186"/>
        <end position="191"/>
    </location>
</feature>
<comment type="function">
    <text evidence="2">Plays an important role in DNA replication, recombination and repair. Binds to ssDNA and to an array of partner proteins to recruit them to their sites of action during DNA metabolism.</text>
</comment>
<dbReference type="CDD" id="cd04496">
    <property type="entry name" value="SSB_OBF"/>
    <property type="match status" value="1"/>
</dbReference>
<keyword evidence="1 2" id="KW-0238">DNA-binding</keyword>
<dbReference type="InterPro" id="IPR000424">
    <property type="entry name" value="Primosome_PriB/ssb"/>
</dbReference>
<comment type="subunit">
    <text evidence="2">Homotetramer.</text>
</comment>
<name>A0ABW4CY55_9LACO</name>
<keyword evidence="2" id="KW-0235">DNA replication</keyword>
<keyword evidence="2" id="KW-0234">DNA repair</keyword>
<dbReference type="InterPro" id="IPR012340">
    <property type="entry name" value="NA-bd_OB-fold"/>
</dbReference>
<dbReference type="NCBIfam" id="TIGR00621">
    <property type="entry name" value="ssb"/>
    <property type="match status" value="1"/>
</dbReference>
<evidence type="ECO:0000256" key="1">
    <source>
        <dbReference type="ARBA" id="ARBA00023125"/>
    </source>
</evidence>
<dbReference type="Proteomes" id="UP001597212">
    <property type="component" value="Unassembled WGS sequence"/>
</dbReference>
<feature type="region of interest" description="Disordered" evidence="4">
    <location>
        <begin position="160"/>
        <end position="191"/>
    </location>
</feature>
<keyword evidence="2" id="KW-0227">DNA damage</keyword>
<evidence type="ECO:0000313" key="6">
    <source>
        <dbReference type="Proteomes" id="UP001597212"/>
    </source>
</evidence>
<comment type="caution">
    <text evidence="5">The sequence shown here is derived from an EMBL/GenBank/DDBJ whole genome shotgun (WGS) entry which is preliminary data.</text>
</comment>
<accession>A0ABW4CY55</accession>
<dbReference type="InterPro" id="IPR011344">
    <property type="entry name" value="ssDNA-bd"/>
</dbReference>
<dbReference type="HAMAP" id="MF_00984">
    <property type="entry name" value="SSB"/>
    <property type="match status" value="1"/>
</dbReference>
<reference evidence="6" key="1">
    <citation type="journal article" date="2019" name="Int. J. Syst. Evol. Microbiol.">
        <title>The Global Catalogue of Microorganisms (GCM) 10K type strain sequencing project: providing services to taxonomists for standard genome sequencing and annotation.</title>
        <authorList>
            <consortium name="The Broad Institute Genomics Platform"/>
            <consortium name="The Broad Institute Genome Sequencing Center for Infectious Disease"/>
            <person name="Wu L."/>
            <person name="Ma J."/>
        </authorList>
    </citation>
    <scope>NUCLEOTIDE SEQUENCE [LARGE SCALE GENOMIC DNA]</scope>
    <source>
        <strain evidence="6">CCM 8912</strain>
    </source>
</reference>
<evidence type="ECO:0000256" key="3">
    <source>
        <dbReference type="RuleBase" id="RU000524"/>
    </source>
</evidence>
<dbReference type="Pfam" id="PF00436">
    <property type="entry name" value="SSB"/>
    <property type="match status" value="1"/>
</dbReference>
<proteinExistence type="inferred from homology"/>
<evidence type="ECO:0000256" key="4">
    <source>
        <dbReference type="SAM" id="MobiDB-lite"/>
    </source>
</evidence>
<comment type="caution">
    <text evidence="2">Lacks conserved residue(s) required for the propagation of feature annotation.</text>
</comment>
<keyword evidence="6" id="KW-1185">Reference proteome</keyword>
<dbReference type="Gene3D" id="2.40.50.140">
    <property type="entry name" value="Nucleic acid-binding proteins"/>
    <property type="match status" value="1"/>
</dbReference>
<sequence length="191" mass="21251">MIWKLLLIPRWKFGQVVDFCGMYAQTNESGLAITRTEGCAMFNHVSLTGHLVREVELKKTSSGLTFGVFTLAVSRGARDKQGNRPADFIRAIVWDKRAELMSTYLHKGALLGIEGRLQSYSHETGEGQRRTELEVVVQNVIFLESRKVYEFRQGQKAQAAGSDTAGAGFTQADPFDPVKPDVAVPEEDLPF</sequence>
<dbReference type="EMBL" id="JBHTOK010000071">
    <property type="protein sequence ID" value="MFD1441550.1"/>
    <property type="molecule type" value="Genomic_DNA"/>
</dbReference>
<dbReference type="PANTHER" id="PTHR10302">
    <property type="entry name" value="SINGLE-STRANDED DNA-BINDING PROTEIN"/>
    <property type="match status" value="1"/>
</dbReference>
<protein>
    <recommendedName>
        <fullName evidence="2 3">Single-stranded DNA-binding protein</fullName>
        <shortName evidence="2">SSB</shortName>
    </recommendedName>
</protein>
<keyword evidence="2" id="KW-0233">DNA recombination</keyword>